<accession>A0A0C2N098</accession>
<proteinExistence type="predicted"/>
<name>A0A0C2N098_THEKT</name>
<evidence type="ECO:0000313" key="1">
    <source>
        <dbReference type="EMBL" id="KII73036.1"/>
    </source>
</evidence>
<dbReference type="AlphaFoldDB" id="A0A0C2N098"/>
<organism evidence="1 2">
    <name type="scientific">Thelohanellus kitauei</name>
    <name type="common">Myxosporean</name>
    <dbReference type="NCBI Taxonomy" id="669202"/>
    <lineage>
        <taxon>Eukaryota</taxon>
        <taxon>Metazoa</taxon>
        <taxon>Cnidaria</taxon>
        <taxon>Myxozoa</taxon>
        <taxon>Myxosporea</taxon>
        <taxon>Bivalvulida</taxon>
        <taxon>Platysporina</taxon>
        <taxon>Myxobolidae</taxon>
        <taxon>Thelohanellus</taxon>
    </lineage>
</organism>
<sequence length="171" mass="20588">MVNSVRQQERAYRMKQPLPTKKNQKKIFKKNYEIFQLNWDNSPKKLEVFYFQSENDIYILELSRQNNKNFNLYLLDLKTHEISKLIIWNSLSETSFNFVKIWCSYGILALYDRQKKKLLIGHESDEPFRVFKFDDPIEEVHFDETGQKNVAVITKGDKVSNFNFSYYFLTD</sequence>
<reference evidence="1 2" key="1">
    <citation type="journal article" date="2014" name="Genome Biol. Evol.">
        <title>The genome of the myxosporean Thelohanellus kitauei shows adaptations to nutrient acquisition within its fish host.</title>
        <authorList>
            <person name="Yang Y."/>
            <person name="Xiong J."/>
            <person name="Zhou Z."/>
            <person name="Huo F."/>
            <person name="Miao W."/>
            <person name="Ran C."/>
            <person name="Liu Y."/>
            <person name="Zhang J."/>
            <person name="Feng J."/>
            <person name="Wang M."/>
            <person name="Wang M."/>
            <person name="Wang L."/>
            <person name="Yao B."/>
        </authorList>
    </citation>
    <scope>NUCLEOTIDE SEQUENCE [LARGE SCALE GENOMIC DNA]</scope>
    <source>
        <strain evidence="1">Wuqing</strain>
    </source>
</reference>
<protein>
    <submittedName>
        <fullName evidence="1">Uncharacterized protein</fullName>
    </submittedName>
</protein>
<dbReference type="EMBL" id="JWZT01001025">
    <property type="protein sequence ID" value="KII73036.1"/>
    <property type="molecule type" value="Genomic_DNA"/>
</dbReference>
<keyword evidence="2" id="KW-1185">Reference proteome</keyword>
<dbReference type="Proteomes" id="UP000031668">
    <property type="component" value="Unassembled WGS sequence"/>
</dbReference>
<comment type="caution">
    <text evidence="1">The sequence shown here is derived from an EMBL/GenBank/DDBJ whole genome shotgun (WGS) entry which is preliminary data.</text>
</comment>
<evidence type="ECO:0000313" key="2">
    <source>
        <dbReference type="Proteomes" id="UP000031668"/>
    </source>
</evidence>
<gene>
    <name evidence="1" type="ORF">RF11_05225</name>
</gene>